<keyword evidence="1" id="KW-0732">Signal</keyword>
<feature type="domain" description="SLH" evidence="2">
    <location>
        <begin position="394"/>
        <end position="457"/>
    </location>
</feature>
<dbReference type="Pfam" id="PF00963">
    <property type="entry name" value="Cohesin"/>
    <property type="match status" value="1"/>
</dbReference>
<sequence length="518" mass="56289">MYKHTWKWTICLLILSLLIPSAAFANAQGSKPELEVKSVQAGLGQSAVVEIVINRPKGLKTFEFTLHYDRDALEIADRDVAQGADVKGWMFEHKVNASGGTVRIAAVHVDGFKSNNPAAIAQLTFKAKKSGVKPFKVTDLKGFVELNTPADMTSKAGTFTVQGVLWTVNVSVDNKATQEVVIDDGHVKRTTIRVDAPNTSRNVRLELEQETMRKIAASGKTLAILTPIGSLEIDPLDLKQLGNSRVEIQIDKANGTEQKPARTIVITADGKLIESFYGKLKLSIPYERANAETNQGIVAYRTTGGQRTIISQSAMLDGQVLIAANEAGTYEIGYNAKTFTDAANHWSKPNIEFAAARNLFHGVGNERFAPDQSVTRGMFVTVLGRMIGIEGAASVNVFQDVSSDAYYAPYIAYANEQGIVNGVGAGKFAPDRQITREEMAIMITRFMHHAKIESPSSNESRPFKDQEAISVWAASSVRQLQSAGILSGKPGGLFDPQGYVTRAEAAKVVRMVLETSLL</sequence>
<evidence type="ECO:0000313" key="4">
    <source>
        <dbReference type="Proteomes" id="UP000245202"/>
    </source>
</evidence>
<proteinExistence type="predicted"/>
<dbReference type="RefSeq" id="WP_108992720.1">
    <property type="nucleotide sequence ID" value="NZ_BDQX01000100.1"/>
</dbReference>
<feature type="domain" description="SLH" evidence="2">
    <location>
        <begin position="460"/>
        <end position="518"/>
    </location>
</feature>
<dbReference type="EMBL" id="BDQX01000100">
    <property type="protein sequence ID" value="GBG07683.1"/>
    <property type="molecule type" value="Genomic_DNA"/>
</dbReference>
<dbReference type="AlphaFoldDB" id="A0A2R5EV65"/>
<evidence type="ECO:0000256" key="1">
    <source>
        <dbReference type="SAM" id="SignalP"/>
    </source>
</evidence>
<feature type="domain" description="SLH" evidence="2">
    <location>
        <begin position="334"/>
        <end position="393"/>
    </location>
</feature>
<gene>
    <name evidence="3" type="ORF">PAT3040_02239</name>
</gene>
<dbReference type="Proteomes" id="UP000245202">
    <property type="component" value="Unassembled WGS sequence"/>
</dbReference>
<feature type="chain" id="PRO_5015340775" description="SLH domain-containing protein" evidence="1">
    <location>
        <begin position="26"/>
        <end position="518"/>
    </location>
</feature>
<dbReference type="SUPFAM" id="SSF49384">
    <property type="entry name" value="Carbohydrate-binding domain"/>
    <property type="match status" value="1"/>
</dbReference>
<dbReference type="CDD" id="cd08547">
    <property type="entry name" value="Type_II_cohesin"/>
    <property type="match status" value="1"/>
</dbReference>
<dbReference type="PANTHER" id="PTHR43308:SF5">
    <property type="entry name" value="S-LAYER PROTEIN _ PEPTIDOGLYCAN ENDO-BETA-N-ACETYLGLUCOSAMINIDASE"/>
    <property type="match status" value="1"/>
</dbReference>
<dbReference type="InterPro" id="IPR008965">
    <property type="entry name" value="CBM2/CBM3_carb-bd_dom_sf"/>
</dbReference>
<dbReference type="Pfam" id="PF00395">
    <property type="entry name" value="SLH"/>
    <property type="match status" value="3"/>
</dbReference>
<dbReference type="InterPro" id="IPR001119">
    <property type="entry name" value="SLH_dom"/>
</dbReference>
<dbReference type="PROSITE" id="PS51272">
    <property type="entry name" value="SLH"/>
    <property type="match status" value="3"/>
</dbReference>
<feature type="signal peptide" evidence="1">
    <location>
        <begin position="1"/>
        <end position="25"/>
    </location>
</feature>
<name>A0A2R5EV65_9BACL</name>
<protein>
    <recommendedName>
        <fullName evidence="2">SLH domain-containing protein</fullName>
    </recommendedName>
</protein>
<keyword evidence="4" id="KW-1185">Reference proteome</keyword>
<evidence type="ECO:0000259" key="2">
    <source>
        <dbReference type="PROSITE" id="PS51272"/>
    </source>
</evidence>
<dbReference type="GO" id="GO:0030246">
    <property type="term" value="F:carbohydrate binding"/>
    <property type="evidence" value="ECO:0007669"/>
    <property type="project" value="InterPro"/>
</dbReference>
<organism evidence="3 4">
    <name type="scientific">Paenibacillus agaridevorans</name>
    <dbReference type="NCBI Taxonomy" id="171404"/>
    <lineage>
        <taxon>Bacteria</taxon>
        <taxon>Bacillati</taxon>
        <taxon>Bacillota</taxon>
        <taxon>Bacilli</taxon>
        <taxon>Bacillales</taxon>
        <taxon>Paenibacillaceae</taxon>
        <taxon>Paenibacillus</taxon>
    </lineage>
</organism>
<evidence type="ECO:0000313" key="3">
    <source>
        <dbReference type="EMBL" id="GBG07683.1"/>
    </source>
</evidence>
<dbReference type="Gene3D" id="2.60.40.680">
    <property type="match status" value="1"/>
</dbReference>
<reference evidence="3 4" key="1">
    <citation type="submission" date="2017-08" db="EMBL/GenBank/DDBJ databases">
        <title>Substantial Increase in Enzyme Production by Combined Drug-Resistance Mutations in Paenibacillus agaridevorans.</title>
        <authorList>
            <person name="Tanaka Y."/>
            <person name="Funane K."/>
            <person name="Hosaka T."/>
            <person name="Shiwa Y."/>
            <person name="Fujita N."/>
            <person name="Miyazaki T."/>
            <person name="Yoshikawa H."/>
            <person name="Murakami K."/>
            <person name="Kasahara K."/>
            <person name="Inaoka T."/>
            <person name="Hiraga Y."/>
            <person name="Ochi K."/>
        </authorList>
    </citation>
    <scope>NUCLEOTIDE SEQUENCE [LARGE SCALE GENOMIC DNA]</scope>
    <source>
        <strain evidence="3 4">T-3040</strain>
    </source>
</reference>
<dbReference type="GO" id="GO:0000272">
    <property type="term" value="P:polysaccharide catabolic process"/>
    <property type="evidence" value="ECO:0007669"/>
    <property type="project" value="InterPro"/>
</dbReference>
<dbReference type="InterPro" id="IPR002102">
    <property type="entry name" value="Cohesin_dom"/>
</dbReference>
<dbReference type="PANTHER" id="PTHR43308">
    <property type="entry name" value="OUTER MEMBRANE PROTEIN ALPHA-RELATED"/>
    <property type="match status" value="1"/>
</dbReference>
<dbReference type="InterPro" id="IPR051465">
    <property type="entry name" value="Cell_Envelope_Struct_Comp"/>
</dbReference>
<comment type="caution">
    <text evidence="3">The sequence shown here is derived from an EMBL/GenBank/DDBJ whole genome shotgun (WGS) entry which is preliminary data.</text>
</comment>
<accession>A0A2R5EV65</accession>